<dbReference type="Proteomes" id="UP000681722">
    <property type="component" value="Unassembled WGS sequence"/>
</dbReference>
<keyword evidence="4" id="KW-1185">Reference proteome</keyword>
<reference evidence="2" key="1">
    <citation type="submission" date="2021-02" db="EMBL/GenBank/DDBJ databases">
        <authorList>
            <person name="Nowell W R."/>
        </authorList>
    </citation>
    <scope>NUCLEOTIDE SEQUENCE</scope>
</reference>
<feature type="compositionally biased region" description="Basic and acidic residues" evidence="1">
    <location>
        <begin position="72"/>
        <end position="85"/>
    </location>
</feature>
<name>A0A815SGT9_9BILA</name>
<evidence type="ECO:0000313" key="2">
    <source>
        <dbReference type="EMBL" id="CAF1490468.1"/>
    </source>
</evidence>
<feature type="non-terminal residue" evidence="2">
    <location>
        <position position="1"/>
    </location>
</feature>
<evidence type="ECO:0000256" key="1">
    <source>
        <dbReference type="SAM" id="MobiDB-lite"/>
    </source>
</evidence>
<comment type="caution">
    <text evidence="2">The sequence shown here is derived from an EMBL/GenBank/DDBJ whole genome shotgun (WGS) entry which is preliminary data.</text>
</comment>
<gene>
    <name evidence="2" type="ORF">GPM918_LOCUS36230</name>
    <name evidence="3" type="ORF">SRO942_LOCUS36961</name>
</gene>
<protein>
    <submittedName>
        <fullName evidence="2">Uncharacterized protein</fullName>
    </submittedName>
</protein>
<feature type="compositionally biased region" description="Polar residues" evidence="1">
    <location>
        <begin position="49"/>
        <end position="59"/>
    </location>
</feature>
<evidence type="ECO:0000313" key="4">
    <source>
        <dbReference type="Proteomes" id="UP000663829"/>
    </source>
</evidence>
<proteinExistence type="predicted"/>
<feature type="region of interest" description="Disordered" evidence="1">
    <location>
        <begin position="1"/>
        <end position="85"/>
    </location>
</feature>
<dbReference type="EMBL" id="CAJOBC010087174">
    <property type="protein sequence ID" value="CAF4353576.1"/>
    <property type="molecule type" value="Genomic_DNA"/>
</dbReference>
<dbReference type="AlphaFoldDB" id="A0A815SGT9"/>
<dbReference type="Proteomes" id="UP000663829">
    <property type="component" value="Unassembled WGS sequence"/>
</dbReference>
<sequence length="250" mass="28365">MSQKYFENPKNLKFDFQPLRPPEALSRKKKGSSPGPPQPSAVRRVGNQDIGQHQTTAFTVANGRKQQKRRQHFMEEENEEKGQEPFLKEAPVDEKLGSGDYSDHLHWAHEIVKRTKTRDTRANKEFCVNQMNRLKKSILTASNEVTRAQGELAMFVPAMLPGQTSRLSNAGVAQQQPERSVTAQFLFAHDILRKYIQSHTQYVARKCANRVAIADAEQAEFAALQLFEKRATPQQKAHAALLKPKLEALH</sequence>
<organism evidence="2 4">
    <name type="scientific">Didymodactylos carnosus</name>
    <dbReference type="NCBI Taxonomy" id="1234261"/>
    <lineage>
        <taxon>Eukaryota</taxon>
        <taxon>Metazoa</taxon>
        <taxon>Spiralia</taxon>
        <taxon>Gnathifera</taxon>
        <taxon>Rotifera</taxon>
        <taxon>Eurotatoria</taxon>
        <taxon>Bdelloidea</taxon>
        <taxon>Philodinida</taxon>
        <taxon>Philodinidae</taxon>
        <taxon>Didymodactylos</taxon>
    </lineage>
</organism>
<dbReference type="EMBL" id="CAJNOQ010021683">
    <property type="protein sequence ID" value="CAF1490468.1"/>
    <property type="molecule type" value="Genomic_DNA"/>
</dbReference>
<accession>A0A815SGT9</accession>
<evidence type="ECO:0000313" key="3">
    <source>
        <dbReference type="EMBL" id="CAF4353576.1"/>
    </source>
</evidence>